<protein>
    <submittedName>
        <fullName evidence="1">Uncharacterized protein</fullName>
    </submittedName>
</protein>
<accession>A0ACC3BES8</accession>
<evidence type="ECO:0000313" key="2">
    <source>
        <dbReference type="Proteomes" id="UP001177260"/>
    </source>
</evidence>
<organism evidence="1 2">
    <name type="scientific">Aspergillus melleus</name>
    <dbReference type="NCBI Taxonomy" id="138277"/>
    <lineage>
        <taxon>Eukaryota</taxon>
        <taxon>Fungi</taxon>
        <taxon>Dikarya</taxon>
        <taxon>Ascomycota</taxon>
        <taxon>Pezizomycotina</taxon>
        <taxon>Eurotiomycetes</taxon>
        <taxon>Eurotiomycetidae</taxon>
        <taxon>Eurotiales</taxon>
        <taxon>Aspergillaceae</taxon>
        <taxon>Aspergillus</taxon>
        <taxon>Aspergillus subgen. Circumdati</taxon>
    </lineage>
</organism>
<sequence length="232" mass="25611">MTQFAPSDLAAYPTFEDFFTRAHAPGSRPIHEQADPASAVVVADSRLVAYDTVTESKKLWIKGDRFSISNLVMDKALGTQFADGPVASFRLSPQDYHRYHSPVTGVVKQYRAMPGDYYDVDPFALKSKVDILTRNTRDYVVIGCEGFGDVLFVAIGATEVGSVRIHEQYQQSGSPIRKGDELGIFQYGGSSIIVAFEKGRMQFDEDLLRLSRNAIAVDVQVGMSLGRATEDK</sequence>
<evidence type="ECO:0000313" key="1">
    <source>
        <dbReference type="EMBL" id="KAK1149055.1"/>
    </source>
</evidence>
<name>A0ACC3BES8_9EURO</name>
<dbReference type="EMBL" id="JAOPJF010000005">
    <property type="protein sequence ID" value="KAK1149055.1"/>
    <property type="molecule type" value="Genomic_DNA"/>
</dbReference>
<keyword evidence="2" id="KW-1185">Reference proteome</keyword>
<gene>
    <name evidence="1" type="ORF">N8T08_007732</name>
</gene>
<reference evidence="1 2" key="1">
    <citation type="journal article" date="2023" name="ACS Omega">
        <title>Identification of the Neoaspergillic Acid Biosynthesis Gene Cluster by Establishing an In Vitro CRISPR-Ribonucleoprotein Genetic System in Aspergillus melleus.</title>
        <authorList>
            <person name="Yuan B."/>
            <person name="Grau M.F."/>
            <person name="Murata R.M."/>
            <person name="Torok T."/>
            <person name="Venkateswaran K."/>
            <person name="Stajich J.E."/>
            <person name="Wang C.C.C."/>
        </authorList>
    </citation>
    <scope>NUCLEOTIDE SEQUENCE [LARGE SCALE GENOMIC DNA]</scope>
    <source>
        <strain evidence="1 2">IMV 1140</strain>
    </source>
</reference>
<proteinExistence type="predicted"/>
<dbReference type="Proteomes" id="UP001177260">
    <property type="component" value="Unassembled WGS sequence"/>
</dbReference>
<comment type="caution">
    <text evidence="1">The sequence shown here is derived from an EMBL/GenBank/DDBJ whole genome shotgun (WGS) entry which is preliminary data.</text>
</comment>